<comment type="caution">
    <text evidence="2">The sequence shown here is derived from an EMBL/GenBank/DDBJ whole genome shotgun (WGS) entry which is preliminary data.</text>
</comment>
<dbReference type="RefSeq" id="XP_056473554.1">
    <property type="nucleotide sequence ID" value="XM_056617395.1"/>
</dbReference>
<dbReference type="GeneID" id="81356374"/>
<feature type="compositionally biased region" description="Pro residues" evidence="1">
    <location>
        <begin position="1"/>
        <end position="13"/>
    </location>
</feature>
<dbReference type="AlphaFoldDB" id="A0A9W9FD52"/>
<feature type="region of interest" description="Disordered" evidence="1">
    <location>
        <begin position="1"/>
        <end position="35"/>
    </location>
</feature>
<sequence length="862" mass="96507">MASPQPAQPPDVPRSPEHQPEPDPINPPTDAEQISVDRGGTSLAMEAMLPLLLLPDGDTLVYIDPPPACSPPRRMVTSTIPHRIHSAKLLATGSKYFSKLFQPRVQARVAKQRGFGGGLPEGIHYLLDLTPPILEDDAIIQVTEISCPLPVRTWAWQKNVWRLPRSCIGGLDSCESAELILHAALPPLASSPEEDDDWDQRESSHLYVPAESLEGDSVDDEPHEGESSQFEDVKSQAKQMGLPVEYSAERHREGIEHLLHVLEGLSITLNTPSKMWTFFALAKVFDVPTVPTVSGYILAWFYEGNNTKFIDAHPEIAYRVACTIKSSELCRRSFVILVGDEALLYTIRSAQITPLHTFVETFSHSRIRDFLEDTEVQRIEYASKSFSDYIIDRFLHLAGAEMSWMEDNRQFQKIAQHRRQFPEDHRAVDRLIDHLKVFVRYRIYRILEKVKDPARPGDATGSWYRSFKNPDILPRLIGRSFWYNLLSLDLNLVSDIDDKLVPHATVSDIGPGLLAFKDHEKARLCNFGKPLLELETGIFNRRVESQIMKKHNPFSFHNLTINLRHSPPTPNDPSFLSDARMTADSNIHSRPLTLNQRQNSDGSTCDSVSTRSFPMFFSSPGETSLPANAASDLQDYSDTCDHMVPTKPSSSYFENTDSDKTQMKLEIEQKKFDLNGFLTHASASIRQYVRDLLFRSEYFSEANDGTETLNCLTERQLRFLPLWAGGDDDGSGGVFSENIPIMEDGGFSTPGPAIHTGSVASTEESFSDLDPFDSRSTVQGASHHATHSHISYLQSVSSVAEGSVVQVDVDVDAAASDGNSTVMMSHQSDIGDDLDMNHPDDFDNDEDNYFTNDANVHDFEIL</sequence>
<accession>A0A9W9FD52</accession>
<dbReference type="EMBL" id="JAPQKI010000005">
    <property type="protein sequence ID" value="KAJ5097900.1"/>
    <property type="molecule type" value="Genomic_DNA"/>
</dbReference>
<name>A0A9W9FD52_9EURO</name>
<dbReference type="Proteomes" id="UP001149074">
    <property type="component" value="Unassembled WGS sequence"/>
</dbReference>
<evidence type="ECO:0000313" key="2">
    <source>
        <dbReference type="EMBL" id="KAJ5097900.1"/>
    </source>
</evidence>
<keyword evidence="3" id="KW-1185">Reference proteome</keyword>
<dbReference type="OrthoDB" id="5371510at2759"/>
<organism evidence="2 3">
    <name type="scientific">Penicillium argentinense</name>
    <dbReference type="NCBI Taxonomy" id="1131581"/>
    <lineage>
        <taxon>Eukaryota</taxon>
        <taxon>Fungi</taxon>
        <taxon>Dikarya</taxon>
        <taxon>Ascomycota</taxon>
        <taxon>Pezizomycotina</taxon>
        <taxon>Eurotiomycetes</taxon>
        <taxon>Eurotiomycetidae</taxon>
        <taxon>Eurotiales</taxon>
        <taxon>Aspergillaceae</taxon>
        <taxon>Penicillium</taxon>
    </lineage>
</organism>
<protein>
    <submittedName>
        <fullName evidence="2">Uncharacterized protein</fullName>
    </submittedName>
</protein>
<evidence type="ECO:0000256" key="1">
    <source>
        <dbReference type="SAM" id="MobiDB-lite"/>
    </source>
</evidence>
<feature type="region of interest" description="Disordered" evidence="1">
    <location>
        <begin position="211"/>
        <end position="234"/>
    </location>
</feature>
<evidence type="ECO:0000313" key="3">
    <source>
        <dbReference type="Proteomes" id="UP001149074"/>
    </source>
</evidence>
<gene>
    <name evidence="2" type="ORF">N7532_004901</name>
</gene>
<feature type="compositionally biased region" description="Acidic residues" evidence="1">
    <location>
        <begin position="213"/>
        <end position="223"/>
    </location>
</feature>
<reference evidence="2" key="1">
    <citation type="submission" date="2022-11" db="EMBL/GenBank/DDBJ databases">
        <authorList>
            <person name="Petersen C."/>
        </authorList>
    </citation>
    <scope>NUCLEOTIDE SEQUENCE</scope>
    <source>
        <strain evidence="2">IBT 30761</strain>
    </source>
</reference>
<reference evidence="2" key="2">
    <citation type="journal article" date="2023" name="IMA Fungus">
        <title>Comparative genomic study of the Penicillium genus elucidates a diverse pangenome and 15 lateral gene transfer events.</title>
        <authorList>
            <person name="Petersen C."/>
            <person name="Sorensen T."/>
            <person name="Nielsen M.R."/>
            <person name="Sondergaard T.E."/>
            <person name="Sorensen J.L."/>
            <person name="Fitzpatrick D.A."/>
            <person name="Frisvad J.C."/>
            <person name="Nielsen K.L."/>
        </authorList>
    </citation>
    <scope>NUCLEOTIDE SEQUENCE</scope>
    <source>
        <strain evidence="2">IBT 30761</strain>
    </source>
</reference>
<proteinExistence type="predicted"/>